<evidence type="ECO:0000256" key="2">
    <source>
        <dbReference type="PROSITE-ProRule" id="PRU00169"/>
    </source>
</evidence>
<gene>
    <name evidence="4" type="ORF">C8N25_102197</name>
</gene>
<dbReference type="AlphaFoldDB" id="A0A3E0E3D1"/>
<dbReference type="Proteomes" id="UP000256405">
    <property type="component" value="Unassembled WGS sequence"/>
</dbReference>
<dbReference type="PROSITE" id="PS50110">
    <property type="entry name" value="RESPONSE_REGULATORY"/>
    <property type="match status" value="1"/>
</dbReference>
<dbReference type="CDD" id="cd00156">
    <property type="entry name" value="REC"/>
    <property type="match status" value="1"/>
</dbReference>
<dbReference type="EMBL" id="QUNF01000002">
    <property type="protein sequence ID" value="REG92794.1"/>
    <property type="molecule type" value="Genomic_DNA"/>
</dbReference>
<dbReference type="Pfam" id="PF00072">
    <property type="entry name" value="Response_reg"/>
    <property type="match status" value="1"/>
</dbReference>
<feature type="modified residue" description="4-aspartylphosphate" evidence="2">
    <location>
        <position position="53"/>
    </location>
</feature>
<dbReference type="GO" id="GO:0000160">
    <property type="term" value="P:phosphorelay signal transduction system"/>
    <property type="evidence" value="ECO:0007669"/>
    <property type="project" value="InterPro"/>
</dbReference>
<organism evidence="4 5">
    <name type="scientific">Algoriphagus antarcticus</name>
    <dbReference type="NCBI Taxonomy" id="238540"/>
    <lineage>
        <taxon>Bacteria</taxon>
        <taxon>Pseudomonadati</taxon>
        <taxon>Bacteroidota</taxon>
        <taxon>Cytophagia</taxon>
        <taxon>Cytophagales</taxon>
        <taxon>Cyclobacteriaceae</taxon>
        <taxon>Algoriphagus</taxon>
    </lineage>
</organism>
<evidence type="ECO:0000313" key="5">
    <source>
        <dbReference type="Proteomes" id="UP000256405"/>
    </source>
</evidence>
<protein>
    <submittedName>
        <fullName evidence="4">Response regulator receiver domain-containing protein</fullName>
    </submittedName>
</protein>
<evidence type="ECO:0000259" key="3">
    <source>
        <dbReference type="PROSITE" id="PS50110"/>
    </source>
</evidence>
<dbReference type="OrthoDB" id="1646880at2"/>
<dbReference type="PANTHER" id="PTHR44591:SF3">
    <property type="entry name" value="RESPONSE REGULATORY DOMAIN-CONTAINING PROTEIN"/>
    <property type="match status" value="1"/>
</dbReference>
<keyword evidence="1 2" id="KW-0597">Phosphoprotein</keyword>
<dbReference type="InterPro" id="IPR001789">
    <property type="entry name" value="Sig_transdc_resp-reg_receiver"/>
</dbReference>
<dbReference type="SUPFAM" id="SSF52172">
    <property type="entry name" value="CheY-like"/>
    <property type="match status" value="1"/>
</dbReference>
<feature type="domain" description="Response regulatory" evidence="3">
    <location>
        <begin position="4"/>
        <end position="118"/>
    </location>
</feature>
<accession>A0A3E0E3D1</accession>
<reference evidence="4 5" key="1">
    <citation type="submission" date="2018-08" db="EMBL/GenBank/DDBJ databases">
        <title>Genomic Encyclopedia of Archaeal and Bacterial Type Strains, Phase II (KMG-II): from individual species to whole genera.</title>
        <authorList>
            <person name="Goeker M."/>
        </authorList>
    </citation>
    <scope>NUCLEOTIDE SEQUENCE [LARGE SCALE GENOMIC DNA]</scope>
    <source>
        <strain evidence="4 5">DSM 15986</strain>
    </source>
</reference>
<comment type="caution">
    <text evidence="4">The sequence shown here is derived from an EMBL/GenBank/DDBJ whole genome shotgun (WGS) entry which is preliminary data.</text>
</comment>
<sequence length="121" mass="13800">MKEKILIYDDDEEILLLCKAILSRYEYVVETLSICENVLADIQIFKPDVILMDLWIPKIGGEKAIEIIKQNESAKQILVLVFSANSDIKEICKKVNADGYIEKPFSIKTLIETIEKHASTL</sequence>
<dbReference type="SMART" id="SM00448">
    <property type="entry name" value="REC"/>
    <property type="match status" value="1"/>
</dbReference>
<dbReference type="InterPro" id="IPR050595">
    <property type="entry name" value="Bact_response_regulator"/>
</dbReference>
<proteinExistence type="predicted"/>
<keyword evidence="5" id="KW-1185">Reference proteome</keyword>
<evidence type="ECO:0000313" key="4">
    <source>
        <dbReference type="EMBL" id="REG92794.1"/>
    </source>
</evidence>
<dbReference type="RefSeq" id="WP_086539814.1">
    <property type="nucleotide sequence ID" value="NZ_MSSW01000003.1"/>
</dbReference>
<evidence type="ECO:0000256" key="1">
    <source>
        <dbReference type="ARBA" id="ARBA00022553"/>
    </source>
</evidence>
<name>A0A3E0E3D1_9BACT</name>
<dbReference type="Gene3D" id="3.40.50.2300">
    <property type="match status" value="1"/>
</dbReference>
<dbReference type="InterPro" id="IPR011006">
    <property type="entry name" value="CheY-like_superfamily"/>
</dbReference>
<dbReference type="PANTHER" id="PTHR44591">
    <property type="entry name" value="STRESS RESPONSE REGULATOR PROTEIN 1"/>
    <property type="match status" value="1"/>
</dbReference>